<organism evidence="2 3">
    <name type="scientific">Pararhodobacter zhoushanensis</name>
    <dbReference type="NCBI Taxonomy" id="2479545"/>
    <lineage>
        <taxon>Bacteria</taxon>
        <taxon>Pseudomonadati</taxon>
        <taxon>Pseudomonadota</taxon>
        <taxon>Alphaproteobacteria</taxon>
        <taxon>Rhodobacterales</taxon>
        <taxon>Paracoccaceae</taxon>
        <taxon>Pararhodobacter</taxon>
    </lineage>
</organism>
<gene>
    <name evidence="2" type="ORF">OKW52_17335</name>
</gene>
<dbReference type="Pfam" id="PF09828">
    <property type="entry name" value="ChrB_C"/>
    <property type="match status" value="1"/>
</dbReference>
<sequence length="269" mass="28667">MPAPDAYSQDQLLKLIGTPRAPLIVDVRDADDAGADARRLPAAVMLGDGDVVAFARALPAQPVAVVCQKGLKRAQGVAGLLRAEGIAAQYLDGGFLGWAGAGLPLVDPACLPAPDAQGRTRWVTRNRPKIDRIACPWLIRRFIDPRAVFLFVGASEVQAVADLTGAVPFDIEGVRVSHRGDGCSFDAMIEDFGLAVPALDTLARIIRGADTARPDLAPEAAGLLAVSLGLSRMHTDDLAQLDAAMVVYDALYRWARDAQDEVHTWTGKR</sequence>
<dbReference type="InterPro" id="IPR001763">
    <property type="entry name" value="Rhodanese-like_dom"/>
</dbReference>
<evidence type="ECO:0000259" key="1">
    <source>
        <dbReference type="PROSITE" id="PS50206"/>
    </source>
</evidence>
<protein>
    <submittedName>
        <fullName evidence="2">Sulfurtransferase/chromate resistance protein</fullName>
    </submittedName>
</protein>
<accession>A0ABT3H2D1</accession>
<dbReference type="RefSeq" id="WP_264506822.1">
    <property type="nucleotide sequence ID" value="NZ_JAPDFL010000001.1"/>
</dbReference>
<dbReference type="EMBL" id="JAPDFL010000001">
    <property type="protein sequence ID" value="MCW1933968.1"/>
    <property type="molecule type" value="Genomic_DNA"/>
</dbReference>
<dbReference type="Proteomes" id="UP001208938">
    <property type="component" value="Unassembled WGS sequence"/>
</dbReference>
<name>A0ABT3H2D1_9RHOB</name>
<dbReference type="InterPro" id="IPR018634">
    <property type="entry name" value="ChrB_C"/>
</dbReference>
<evidence type="ECO:0000313" key="2">
    <source>
        <dbReference type="EMBL" id="MCW1933968.1"/>
    </source>
</evidence>
<dbReference type="SUPFAM" id="SSF52821">
    <property type="entry name" value="Rhodanese/Cell cycle control phosphatase"/>
    <property type="match status" value="1"/>
</dbReference>
<dbReference type="Pfam" id="PF00581">
    <property type="entry name" value="Rhodanese"/>
    <property type="match status" value="1"/>
</dbReference>
<dbReference type="InterPro" id="IPR036873">
    <property type="entry name" value="Rhodanese-like_dom_sf"/>
</dbReference>
<dbReference type="Gene3D" id="3.40.250.10">
    <property type="entry name" value="Rhodanese-like domain"/>
    <property type="match status" value="1"/>
</dbReference>
<feature type="domain" description="Rhodanese" evidence="1">
    <location>
        <begin position="18"/>
        <end position="107"/>
    </location>
</feature>
<comment type="caution">
    <text evidence="2">The sequence shown here is derived from an EMBL/GenBank/DDBJ whole genome shotgun (WGS) entry which is preliminary data.</text>
</comment>
<proteinExistence type="predicted"/>
<dbReference type="SMART" id="SM00450">
    <property type="entry name" value="RHOD"/>
    <property type="match status" value="1"/>
</dbReference>
<evidence type="ECO:0000313" key="3">
    <source>
        <dbReference type="Proteomes" id="UP001208938"/>
    </source>
</evidence>
<reference evidence="2 3" key="1">
    <citation type="submission" date="2022-10" db="EMBL/GenBank/DDBJ databases">
        <title>Pararhodobacter sp. nov., isolated from marine algae.</title>
        <authorList>
            <person name="Choi B.J."/>
            <person name="Kim J.M."/>
            <person name="Lee J.K."/>
            <person name="Choi D.G."/>
            <person name="Jeon C.O."/>
        </authorList>
    </citation>
    <scope>NUCLEOTIDE SEQUENCE [LARGE SCALE GENOMIC DNA]</scope>
    <source>
        <strain evidence="2 3">ZQ420</strain>
    </source>
</reference>
<keyword evidence="3" id="KW-1185">Reference proteome</keyword>
<dbReference type="PROSITE" id="PS50206">
    <property type="entry name" value="RHODANESE_3"/>
    <property type="match status" value="1"/>
</dbReference>